<accession>A0AAP0BB37</accession>
<evidence type="ECO:0000313" key="4">
    <source>
        <dbReference type="Proteomes" id="UP001418222"/>
    </source>
</evidence>
<dbReference type="EMBL" id="JBBWWQ010000013">
    <property type="protein sequence ID" value="KAK8933881.1"/>
    <property type="molecule type" value="Genomic_DNA"/>
</dbReference>
<dbReference type="GO" id="GO:1900150">
    <property type="term" value="P:regulation of defense response to fungus"/>
    <property type="evidence" value="ECO:0007669"/>
    <property type="project" value="InterPro"/>
</dbReference>
<dbReference type="PROSITE" id="PS50846">
    <property type="entry name" value="HMA_2"/>
    <property type="match status" value="1"/>
</dbReference>
<protein>
    <recommendedName>
        <fullName evidence="2">HMA domain-containing protein</fullName>
    </recommendedName>
</protein>
<evidence type="ECO:0000256" key="1">
    <source>
        <dbReference type="SAM" id="MobiDB-lite"/>
    </source>
</evidence>
<dbReference type="InterPro" id="IPR006121">
    <property type="entry name" value="HMA_dom"/>
</dbReference>
<gene>
    <name evidence="3" type="ORF">KSP39_PZI015212</name>
</gene>
<proteinExistence type="predicted"/>
<dbReference type="PANTHER" id="PTHR47488">
    <property type="entry name" value="HEAVY METAL TRANSPORT/DETOXIFICATION SUPERFAMILY PROTEIN"/>
    <property type="match status" value="1"/>
</dbReference>
<dbReference type="Gene3D" id="3.30.70.100">
    <property type="match status" value="1"/>
</dbReference>
<feature type="domain" description="HMA" evidence="2">
    <location>
        <begin position="7"/>
        <end position="74"/>
    </location>
</feature>
<evidence type="ECO:0000259" key="2">
    <source>
        <dbReference type="PROSITE" id="PS50846"/>
    </source>
</evidence>
<reference evidence="3 4" key="1">
    <citation type="journal article" date="2022" name="Nat. Plants">
        <title>Genomes of leafy and leafless Platanthera orchids illuminate the evolution of mycoheterotrophy.</title>
        <authorList>
            <person name="Li M.H."/>
            <person name="Liu K.W."/>
            <person name="Li Z."/>
            <person name="Lu H.C."/>
            <person name="Ye Q.L."/>
            <person name="Zhang D."/>
            <person name="Wang J.Y."/>
            <person name="Li Y.F."/>
            <person name="Zhong Z.M."/>
            <person name="Liu X."/>
            <person name="Yu X."/>
            <person name="Liu D.K."/>
            <person name="Tu X.D."/>
            <person name="Liu B."/>
            <person name="Hao Y."/>
            <person name="Liao X.Y."/>
            <person name="Jiang Y.T."/>
            <person name="Sun W.H."/>
            <person name="Chen J."/>
            <person name="Chen Y.Q."/>
            <person name="Ai Y."/>
            <person name="Zhai J.W."/>
            <person name="Wu S.S."/>
            <person name="Zhou Z."/>
            <person name="Hsiao Y.Y."/>
            <person name="Wu W.L."/>
            <person name="Chen Y.Y."/>
            <person name="Lin Y.F."/>
            <person name="Hsu J.L."/>
            <person name="Li C.Y."/>
            <person name="Wang Z.W."/>
            <person name="Zhao X."/>
            <person name="Zhong W.Y."/>
            <person name="Ma X.K."/>
            <person name="Ma L."/>
            <person name="Huang J."/>
            <person name="Chen G.Z."/>
            <person name="Huang M.Z."/>
            <person name="Huang L."/>
            <person name="Peng D.H."/>
            <person name="Luo Y.B."/>
            <person name="Zou S.Q."/>
            <person name="Chen S.P."/>
            <person name="Lan S."/>
            <person name="Tsai W.C."/>
            <person name="Van de Peer Y."/>
            <person name="Liu Z.J."/>
        </authorList>
    </citation>
    <scope>NUCLEOTIDE SEQUENCE [LARGE SCALE GENOMIC DNA]</scope>
    <source>
        <strain evidence="3">Lor287</strain>
    </source>
</reference>
<dbReference type="InterPro" id="IPR044169">
    <property type="entry name" value="PI21"/>
</dbReference>
<dbReference type="GO" id="GO:0046872">
    <property type="term" value="F:metal ion binding"/>
    <property type="evidence" value="ECO:0007669"/>
    <property type="project" value="InterPro"/>
</dbReference>
<keyword evidence="4" id="KW-1185">Reference proteome</keyword>
<dbReference type="AlphaFoldDB" id="A0AAP0BB37"/>
<sequence>MAEKGKISTLVLTVDLECYICSRKIRKTIFKLQGRESIHTVNYEEKSNRVTISGPFDPQRLKKKLLCKAGKVIKEIKVKEEEKKPPPPAIKDQTKPAEPEKPKPAPEPEKVKPKDPENKPKEKGKEKTKPAEPEKPNKPAEPEKPKPKPKEPEPEPNKQVAPDYDQPFWPSGTVGPAVPSCCWRPCHVEYYGGCRCSSCGMFFDWTAAPLPPAGGYRGGSSTYQFFCEEDPSCTLM</sequence>
<dbReference type="PANTHER" id="PTHR47488:SF7">
    <property type="entry name" value="HEAVY METAL TRANSPORT_DETOXIFICATION SUPERFAMILY PROTEIN"/>
    <property type="match status" value="1"/>
</dbReference>
<name>A0AAP0BB37_9ASPA</name>
<comment type="caution">
    <text evidence="3">The sequence shown here is derived from an EMBL/GenBank/DDBJ whole genome shotgun (WGS) entry which is preliminary data.</text>
</comment>
<feature type="compositionally biased region" description="Basic and acidic residues" evidence="1">
    <location>
        <begin position="92"/>
        <end position="156"/>
    </location>
</feature>
<organism evidence="3 4">
    <name type="scientific">Platanthera zijinensis</name>
    <dbReference type="NCBI Taxonomy" id="2320716"/>
    <lineage>
        <taxon>Eukaryota</taxon>
        <taxon>Viridiplantae</taxon>
        <taxon>Streptophyta</taxon>
        <taxon>Embryophyta</taxon>
        <taxon>Tracheophyta</taxon>
        <taxon>Spermatophyta</taxon>
        <taxon>Magnoliopsida</taxon>
        <taxon>Liliopsida</taxon>
        <taxon>Asparagales</taxon>
        <taxon>Orchidaceae</taxon>
        <taxon>Orchidoideae</taxon>
        <taxon>Orchideae</taxon>
        <taxon>Orchidinae</taxon>
        <taxon>Platanthera</taxon>
    </lineage>
</organism>
<feature type="region of interest" description="Disordered" evidence="1">
    <location>
        <begin position="78"/>
        <end position="168"/>
    </location>
</feature>
<dbReference type="Proteomes" id="UP001418222">
    <property type="component" value="Unassembled WGS sequence"/>
</dbReference>
<evidence type="ECO:0000313" key="3">
    <source>
        <dbReference type="EMBL" id="KAK8933881.1"/>
    </source>
</evidence>